<dbReference type="Proteomes" id="UP000235564">
    <property type="component" value="Unassembled WGS sequence"/>
</dbReference>
<dbReference type="EMBL" id="PNGJ01000002">
    <property type="protein sequence ID" value="PMC25009.1"/>
    <property type="molecule type" value="Genomic_DNA"/>
</dbReference>
<protein>
    <recommendedName>
        <fullName evidence="4">TonB-dependent receptor</fullName>
    </recommendedName>
</protein>
<dbReference type="InterPro" id="IPR008969">
    <property type="entry name" value="CarboxyPept-like_regulatory"/>
</dbReference>
<sequence>MFSFRMRHAALFILLITSLSLFAQTFTGKVKDRKGEPLVGASVVVTTEGNSTVTYCLTDGRGLYKLNIPEGNIPKNVTVSYIGFQKKTMPFSDLKDGMTIVLIDGDFKLKEVKVKAERIQNTGDTLTYSVAGFRQGQDRSIADVIAKMPGLEVKKDGKVEYQGKPISKFYIEGLDLMGSQYGVANQNISADKIKSVQVLENHQSVKSLRGVSFSEQAALNLVLRDDAKVVWTGTTDIGLGYGDDFLYDCRLMGMRFNKKYQTLMMYKNNNIGKQLDNEVLDLAALLKGRTGTESGILSMMSVEAPALAENRYTFNHSHLVACNWLWKTGKESELRVQGNGFIDKTDIQDYNSSTYLTLANLPVIVEEQNVRNAKSEWKGEVNYQYNGDKSFIKNNLKGYIDFNKSIGTMIYNGQQTNMMVKPHKRNITEDFQMSHTTTKGNVYNVDSYSSYSYLPGQLLTIAGMKERLNLGFFSTQNDFRYNLKIGHQYLNNELGFNYDRQSIGVIMGDAAEQTNVYGFLRMYWTPSMSFLFGKHKMDIKSMISYANQSYRDSRSNHLWIDPLINWNWKATVVSEFSASIGYKNTPLMGKGIYDTPIFTSYRTQRINRGETAATYSYYATAAYKYSNPVLGLFLNIRPTYNCIFGNILYESTLNGNVYTMTATNKEYSMQTVGVTGRISKTFGWAKTLIGLGASHNRTDYSLLVSSVVNDARLSITTATLDYSLRPARVLSVEGKSDVHFYNQKNRTNTSLSLGNTTDWKHHLNLHVFPASRWMLSIKNELFHTNDKSIGTNYFLDFAISYKVKQWELSLAANNIIGISEFERRILGNTIESYSITRLRPREILVKWSVDL</sequence>
<dbReference type="AlphaFoldDB" id="A0A2N6QSR4"/>
<evidence type="ECO:0000256" key="1">
    <source>
        <dbReference type="SAM" id="SignalP"/>
    </source>
</evidence>
<dbReference type="SUPFAM" id="SSF56935">
    <property type="entry name" value="Porins"/>
    <property type="match status" value="1"/>
</dbReference>
<reference evidence="2 3" key="1">
    <citation type="submission" date="2017-09" db="EMBL/GenBank/DDBJ databases">
        <title>Bacterial strain isolated from the female urinary microbiota.</title>
        <authorList>
            <person name="Thomas-White K."/>
            <person name="Kumar N."/>
            <person name="Forster S."/>
            <person name="Putonti C."/>
            <person name="Lawley T."/>
            <person name="Wolfe A.J."/>
        </authorList>
    </citation>
    <scope>NUCLEOTIDE SEQUENCE [LARGE SCALE GENOMIC DNA]</scope>
    <source>
        <strain evidence="2 3">UMB0536</strain>
    </source>
</reference>
<proteinExistence type="predicted"/>
<feature type="chain" id="PRO_5014795323" description="TonB-dependent receptor" evidence="1">
    <location>
        <begin position="24"/>
        <end position="851"/>
    </location>
</feature>
<feature type="signal peptide" evidence="1">
    <location>
        <begin position="1"/>
        <end position="23"/>
    </location>
</feature>
<dbReference type="SUPFAM" id="SSF49464">
    <property type="entry name" value="Carboxypeptidase regulatory domain-like"/>
    <property type="match status" value="1"/>
</dbReference>
<comment type="caution">
    <text evidence="2">The sequence shown here is derived from an EMBL/GenBank/DDBJ whole genome shotgun (WGS) entry which is preliminary data.</text>
</comment>
<evidence type="ECO:0000313" key="3">
    <source>
        <dbReference type="Proteomes" id="UP000235564"/>
    </source>
</evidence>
<evidence type="ECO:0000313" key="2">
    <source>
        <dbReference type="EMBL" id="PMC25009.1"/>
    </source>
</evidence>
<dbReference type="OrthoDB" id="603275at2"/>
<evidence type="ECO:0008006" key="4">
    <source>
        <dbReference type="Google" id="ProtNLM"/>
    </source>
</evidence>
<dbReference type="Gene3D" id="2.60.40.1120">
    <property type="entry name" value="Carboxypeptidase-like, regulatory domain"/>
    <property type="match status" value="1"/>
</dbReference>
<keyword evidence="1" id="KW-0732">Signal</keyword>
<organism evidence="2 3">
    <name type="scientific">Hoylesella buccalis</name>
    <dbReference type="NCBI Taxonomy" id="28127"/>
    <lineage>
        <taxon>Bacteria</taxon>
        <taxon>Pseudomonadati</taxon>
        <taxon>Bacteroidota</taxon>
        <taxon>Bacteroidia</taxon>
        <taxon>Bacteroidales</taxon>
        <taxon>Prevotellaceae</taxon>
        <taxon>Hoylesella</taxon>
    </lineage>
</organism>
<gene>
    <name evidence="2" type="ORF">CJ231_03700</name>
</gene>
<accession>A0A2N6QSR4</accession>
<name>A0A2N6QSR4_9BACT</name>
<dbReference type="Pfam" id="PF13620">
    <property type="entry name" value="CarboxypepD_reg"/>
    <property type="match status" value="1"/>
</dbReference>